<gene>
    <name evidence="1" type="ORF">POTOM_039054</name>
</gene>
<name>A0A8X7Z895_POPTO</name>
<dbReference type="AlphaFoldDB" id="A0A8X7Z895"/>
<sequence>MYILPEVGFDEDEAEGMTVRDCISSDGGVWSFSSIVAADVKKWKDEKAPVGQDFFSCSNCNDNSTAGDSIAFDVDVETEVVYVFGMENCQNAKDVRDKTAVHVSERSVSSFTASPRWSGYRLAYTSSGAKSEYKFCFSCEHVHDFGPKPLDASNKHQQFYITRGGSGFRFKSLASDGHDPKRLQSLHRMSSEIKRSKFQLDDDVSGLDHSLRGCLPEFDFPLSRGSSDAVVVGKWYCPFMFIKEKNVALQNQVTMSRFYEMTLKQQWVRIFSCSNCDDNSTAGDSIAFDVDVETEVVYVFGMENCQNAKVIDRIKWFEGLDKEGEAAPSVGLDRVIIEKIIRDQESFGWVRGKDKVKGVERFEGEAKEWKEFGCYMLVERYILRRHDKTLVLTWEFRHAHRIRCKWE</sequence>
<accession>A0A8X7Z895</accession>
<dbReference type="PANTHER" id="PTHR31050">
    <property type="entry name" value="OS08G0413200 PROTEIN"/>
    <property type="match status" value="1"/>
</dbReference>
<evidence type="ECO:0000313" key="2">
    <source>
        <dbReference type="Proteomes" id="UP000886885"/>
    </source>
</evidence>
<proteinExistence type="predicted"/>
<dbReference type="Proteomes" id="UP000886885">
    <property type="component" value="Chromosome 10D"/>
</dbReference>
<dbReference type="EMBL" id="JAAWWB010000020">
    <property type="protein sequence ID" value="KAG6758695.1"/>
    <property type="molecule type" value="Genomic_DNA"/>
</dbReference>
<reference evidence="1" key="1">
    <citation type="journal article" date="2020" name="bioRxiv">
        <title>Hybrid origin of Populus tomentosa Carr. identified through genome sequencing and phylogenomic analysis.</title>
        <authorList>
            <person name="An X."/>
            <person name="Gao K."/>
            <person name="Chen Z."/>
            <person name="Li J."/>
            <person name="Yang X."/>
            <person name="Yang X."/>
            <person name="Zhou J."/>
            <person name="Guo T."/>
            <person name="Zhao T."/>
            <person name="Huang S."/>
            <person name="Miao D."/>
            <person name="Khan W.U."/>
            <person name="Rao P."/>
            <person name="Ye M."/>
            <person name="Lei B."/>
            <person name="Liao W."/>
            <person name="Wang J."/>
            <person name="Ji L."/>
            <person name="Li Y."/>
            <person name="Guo B."/>
            <person name="Mustafa N.S."/>
            <person name="Li S."/>
            <person name="Yun Q."/>
            <person name="Keller S.R."/>
            <person name="Mao J."/>
            <person name="Zhang R."/>
            <person name="Strauss S.H."/>
        </authorList>
    </citation>
    <scope>NUCLEOTIDE SEQUENCE</scope>
    <source>
        <strain evidence="1">GM15</strain>
        <tissue evidence="1">Leaf</tissue>
    </source>
</reference>
<keyword evidence="2" id="KW-1185">Reference proteome</keyword>
<dbReference type="PANTHER" id="PTHR31050:SF13">
    <property type="entry name" value="TRANSCRIPTION FACTOR"/>
    <property type="match status" value="1"/>
</dbReference>
<protein>
    <submittedName>
        <fullName evidence="1">Uncharacterized protein</fullName>
    </submittedName>
</protein>
<comment type="caution">
    <text evidence="1">The sequence shown here is derived from an EMBL/GenBank/DDBJ whole genome shotgun (WGS) entry which is preliminary data.</text>
</comment>
<evidence type="ECO:0000313" key="1">
    <source>
        <dbReference type="EMBL" id="KAG6758695.1"/>
    </source>
</evidence>
<organism evidence="1 2">
    <name type="scientific">Populus tomentosa</name>
    <name type="common">Chinese white poplar</name>
    <dbReference type="NCBI Taxonomy" id="118781"/>
    <lineage>
        <taxon>Eukaryota</taxon>
        <taxon>Viridiplantae</taxon>
        <taxon>Streptophyta</taxon>
        <taxon>Embryophyta</taxon>
        <taxon>Tracheophyta</taxon>
        <taxon>Spermatophyta</taxon>
        <taxon>Magnoliopsida</taxon>
        <taxon>eudicotyledons</taxon>
        <taxon>Gunneridae</taxon>
        <taxon>Pentapetalae</taxon>
        <taxon>rosids</taxon>
        <taxon>fabids</taxon>
        <taxon>Malpighiales</taxon>
        <taxon>Salicaceae</taxon>
        <taxon>Saliceae</taxon>
        <taxon>Populus</taxon>
    </lineage>
</organism>